<dbReference type="EMBL" id="MHTT01000028">
    <property type="protein sequence ID" value="OHA64779.1"/>
    <property type="molecule type" value="Genomic_DNA"/>
</dbReference>
<dbReference type="Gene3D" id="2.40.10.10">
    <property type="entry name" value="Trypsin-like serine proteases"/>
    <property type="match status" value="2"/>
</dbReference>
<name>A0A1G2QXA1_9BACT</name>
<organism evidence="1 2">
    <name type="scientific">Candidatus Wildermuthbacteria bacterium RIFCSPHIGHO2_01_FULL_49_22b</name>
    <dbReference type="NCBI Taxonomy" id="1802448"/>
    <lineage>
        <taxon>Bacteria</taxon>
        <taxon>Candidatus Wildermuthiibacteriota</taxon>
    </lineage>
</organism>
<evidence type="ECO:0008006" key="3">
    <source>
        <dbReference type="Google" id="ProtNLM"/>
    </source>
</evidence>
<dbReference type="STRING" id="1802448.A2672_00395"/>
<sequence>MARRIFLLLLVFLLGALGGMWSQAFLLPALAANPAFQNWQFLKDWKTRTQVIAPVEQIFVRENAAIESIVPKMKGTVVAVQSAGARQGSGLVYTSDGLIVTLSSLVPQGWLVDVYAEGKEPARAQVLKRDLASNLALLKIEDAGLQTTGFAGNGGIELGERLVLLAKEIKGTESLAFVNLGIIKSTKEDSFVTSIVEQKDVDGAPLFDVEGRVAGLAESDLQGNIFAIPASVLRTFLGL</sequence>
<dbReference type="SUPFAM" id="SSF50494">
    <property type="entry name" value="Trypsin-like serine proteases"/>
    <property type="match status" value="1"/>
</dbReference>
<reference evidence="1 2" key="1">
    <citation type="journal article" date="2016" name="Nat. Commun.">
        <title>Thousands of microbial genomes shed light on interconnected biogeochemical processes in an aquifer system.</title>
        <authorList>
            <person name="Anantharaman K."/>
            <person name="Brown C.T."/>
            <person name="Hug L.A."/>
            <person name="Sharon I."/>
            <person name="Castelle C.J."/>
            <person name="Probst A.J."/>
            <person name="Thomas B.C."/>
            <person name="Singh A."/>
            <person name="Wilkins M.J."/>
            <person name="Karaoz U."/>
            <person name="Brodie E.L."/>
            <person name="Williams K.H."/>
            <person name="Hubbard S.S."/>
            <person name="Banfield J.F."/>
        </authorList>
    </citation>
    <scope>NUCLEOTIDE SEQUENCE [LARGE SCALE GENOMIC DNA]</scope>
</reference>
<dbReference type="Proteomes" id="UP000178065">
    <property type="component" value="Unassembled WGS sequence"/>
</dbReference>
<dbReference type="InterPro" id="IPR009003">
    <property type="entry name" value="Peptidase_S1_PA"/>
</dbReference>
<dbReference type="InterPro" id="IPR043504">
    <property type="entry name" value="Peptidase_S1_PA_chymotrypsin"/>
</dbReference>
<evidence type="ECO:0000313" key="1">
    <source>
        <dbReference type="EMBL" id="OHA64779.1"/>
    </source>
</evidence>
<comment type="caution">
    <text evidence="1">The sequence shown here is derived from an EMBL/GenBank/DDBJ whole genome shotgun (WGS) entry which is preliminary data.</text>
</comment>
<protein>
    <recommendedName>
        <fullName evidence="3">Serine protease</fullName>
    </recommendedName>
</protein>
<evidence type="ECO:0000313" key="2">
    <source>
        <dbReference type="Proteomes" id="UP000178065"/>
    </source>
</evidence>
<proteinExistence type="predicted"/>
<dbReference type="AlphaFoldDB" id="A0A1G2QXA1"/>
<gene>
    <name evidence="1" type="ORF">A2672_00395</name>
</gene>
<dbReference type="Pfam" id="PF13365">
    <property type="entry name" value="Trypsin_2"/>
    <property type="match status" value="1"/>
</dbReference>
<accession>A0A1G2QXA1</accession>